<evidence type="ECO:0000313" key="4">
    <source>
        <dbReference type="EMBL" id="KTW16868.1"/>
    </source>
</evidence>
<dbReference type="SMART" id="SM00342">
    <property type="entry name" value="HTH_ARAC"/>
    <property type="match status" value="1"/>
</dbReference>
<protein>
    <recommendedName>
        <fullName evidence="3">HTH araC/xylS-type domain-containing protein</fullName>
    </recommendedName>
</protein>
<feature type="domain" description="HTH araC/xylS-type" evidence="3">
    <location>
        <begin position="24"/>
        <end position="88"/>
    </location>
</feature>
<evidence type="ECO:0000313" key="5">
    <source>
        <dbReference type="Proteomes" id="UP000074410"/>
    </source>
</evidence>
<dbReference type="PANTHER" id="PTHR11019">
    <property type="entry name" value="HTH-TYPE TRANSCRIPTIONAL REGULATOR NIMR"/>
    <property type="match status" value="1"/>
</dbReference>
<dbReference type="AlphaFoldDB" id="A0A147JC37"/>
<sequence length="90" mass="9742">MGTIRRMGSAADLAKTAGMSRSSFGETLGQTPLEYLTRWRMILAADRLAQGRTTLAMVAPTIGYESESAFAAAFKRVLGQSPRQFVKAIT</sequence>
<dbReference type="InterPro" id="IPR009057">
    <property type="entry name" value="Homeodomain-like_sf"/>
</dbReference>
<comment type="caution">
    <text evidence="4">The sequence shown here is derived from an EMBL/GenBank/DDBJ whole genome shotgun (WGS) entry which is preliminary data.</text>
</comment>
<dbReference type="PROSITE" id="PS01124">
    <property type="entry name" value="HTH_ARAC_FAMILY_2"/>
    <property type="match status" value="1"/>
</dbReference>
<gene>
    <name evidence="4" type="ORF">NS258_03155</name>
</gene>
<evidence type="ECO:0000256" key="1">
    <source>
        <dbReference type="ARBA" id="ARBA00023015"/>
    </source>
</evidence>
<dbReference type="GO" id="GO:0043565">
    <property type="term" value="F:sequence-specific DNA binding"/>
    <property type="evidence" value="ECO:0007669"/>
    <property type="project" value="InterPro"/>
</dbReference>
<dbReference type="SUPFAM" id="SSF46689">
    <property type="entry name" value="Homeodomain-like"/>
    <property type="match status" value="1"/>
</dbReference>
<dbReference type="EMBL" id="LDTC01000017">
    <property type="protein sequence ID" value="KTW16868.1"/>
    <property type="molecule type" value="Genomic_DNA"/>
</dbReference>
<accession>A0A147JC37</accession>
<proteinExistence type="predicted"/>
<organism evidence="4 5">
    <name type="scientific">Sphingomonas sanguinis</name>
    <dbReference type="NCBI Taxonomy" id="33051"/>
    <lineage>
        <taxon>Bacteria</taxon>
        <taxon>Pseudomonadati</taxon>
        <taxon>Pseudomonadota</taxon>
        <taxon>Alphaproteobacteria</taxon>
        <taxon>Sphingomonadales</taxon>
        <taxon>Sphingomonadaceae</taxon>
        <taxon>Sphingomonas</taxon>
    </lineage>
</organism>
<dbReference type="InterPro" id="IPR018060">
    <property type="entry name" value="HTH_AraC"/>
</dbReference>
<keyword evidence="2" id="KW-0804">Transcription</keyword>
<reference evidence="4 5" key="1">
    <citation type="journal article" date="2016" name="Front. Microbiol.">
        <title>Genomic Resource of Rice Seed Associated Bacteria.</title>
        <authorList>
            <person name="Midha S."/>
            <person name="Bansal K."/>
            <person name="Sharma S."/>
            <person name="Kumar N."/>
            <person name="Patil P.P."/>
            <person name="Chaudhry V."/>
            <person name="Patil P.B."/>
        </authorList>
    </citation>
    <scope>NUCLEOTIDE SEQUENCE [LARGE SCALE GENOMIC DNA]</scope>
    <source>
        <strain evidence="4 5">NS258</strain>
    </source>
</reference>
<dbReference type="Pfam" id="PF12833">
    <property type="entry name" value="HTH_18"/>
    <property type="match status" value="1"/>
</dbReference>
<dbReference type="Gene3D" id="1.10.10.60">
    <property type="entry name" value="Homeodomain-like"/>
    <property type="match status" value="1"/>
</dbReference>
<dbReference type="PATRIC" id="fig|33051.5.peg.1001"/>
<dbReference type="GO" id="GO:0003700">
    <property type="term" value="F:DNA-binding transcription factor activity"/>
    <property type="evidence" value="ECO:0007669"/>
    <property type="project" value="InterPro"/>
</dbReference>
<dbReference type="PANTHER" id="PTHR11019:SF159">
    <property type="entry name" value="TRANSCRIPTIONAL REGULATOR-RELATED"/>
    <property type="match status" value="1"/>
</dbReference>
<name>A0A147JC37_9SPHN</name>
<dbReference type="RefSeq" id="WP_241490706.1">
    <property type="nucleotide sequence ID" value="NZ_LDTC01000017.1"/>
</dbReference>
<evidence type="ECO:0000259" key="3">
    <source>
        <dbReference type="PROSITE" id="PS01124"/>
    </source>
</evidence>
<evidence type="ECO:0000256" key="2">
    <source>
        <dbReference type="ARBA" id="ARBA00023163"/>
    </source>
</evidence>
<keyword evidence="1" id="KW-0805">Transcription regulation</keyword>
<dbReference type="Proteomes" id="UP000074410">
    <property type="component" value="Unassembled WGS sequence"/>
</dbReference>